<dbReference type="Pfam" id="PF09823">
    <property type="entry name" value="DUF2357"/>
    <property type="match status" value="1"/>
</dbReference>
<organism evidence="2 3">
    <name type="scientific">Chlorobium phaeovibrioides</name>
    <dbReference type="NCBI Taxonomy" id="1094"/>
    <lineage>
        <taxon>Bacteria</taxon>
        <taxon>Pseudomonadati</taxon>
        <taxon>Chlorobiota</taxon>
        <taxon>Chlorobiia</taxon>
        <taxon>Chlorobiales</taxon>
        <taxon>Chlorobiaceae</taxon>
        <taxon>Chlorobium/Pelodictyon group</taxon>
        <taxon>Chlorobium</taxon>
    </lineage>
</organism>
<protein>
    <submittedName>
        <fullName evidence="2">DUF2357 domain-containing protein</fullName>
    </submittedName>
</protein>
<evidence type="ECO:0000313" key="3">
    <source>
        <dbReference type="Proteomes" id="UP000279908"/>
    </source>
</evidence>
<dbReference type="EMBL" id="RXYK01000022">
    <property type="protein sequence ID" value="RTY35391.1"/>
    <property type="molecule type" value="Genomic_DNA"/>
</dbReference>
<accession>A0A3S0L0R9</accession>
<feature type="domain" description="DUF2357" evidence="1">
    <location>
        <begin position="119"/>
        <end position="366"/>
    </location>
</feature>
<reference evidence="2 3" key="1">
    <citation type="submission" date="2018-12" db="EMBL/GenBank/DDBJ databases">
        <authorList>
            <person name="Lunina O.N."/>
            <person name="Grouzdev D.S."/>
            <person name="Gorlenko V.M."/>
            <person name="Savvichev A.S."/>
        </authorList>
    </citation>
    <scope>NUCLEOTIDE SEQUENCE [LARGE SCALE GENOMIC DNA]</scope>
    <source>
        <strain evidence="2 3">BrKhr-17</strain>
    </source>
</reference>
<dbReference type="Pfam" id="PF04411">
    <property type="entry name" value="PDDEXK_7"/>
    <property type="match status" value="1"/>
</dbReference>
<comment type="caution">
    <text evidence="2">The sequence shown here is derived from an EMBL/GenBank/DDBJ whole genome shotgun (WGS) entry which is preliminary data.</text>
</comment>
<dbReference type="RefSeq" id="WP_126385190.1">
    <property type="nucleotide sequence ID" value="NZ_RXYK01000022.1"/>
</dbReference>
<evidence type="ECO:0000313" key="2">
    <source>
        <dbReference type="EMBL" id="RTY35391.1"/>
    </source>
</evidence>
<evidence type="ECO:0000259" key="1">
    <source>
        <dbReference type="Pfam" id="PF09823"/>
    </source>
</evidence>
<name>A0A3S0L0R9_CHLPH</name>
<dbReference type="Proteomes" id="UP000279908">
    <property type="component" value="Unassembled WGS sequence"/>
</dbReference>
<dbReference type="InterPro" id="IPR007505">
    <property type="entry name" value="PDDEXK_7"/>
</dbReference>
<dbReference type="AlphaFoldDB" id="A0A3S0L0R9"/>
<sequence>MPEVLVIETAYWSLSVWTKEIEKPRKQLLATHQARGNPLPETSLRFSPALAYPVIRSETGEIPVLDTQENIQLPKPVFFENRTYEFEFLFSKDVTDTAIIHPSLSVESSFRLTRGSLRGGINFGNDIGWFRLGILFWAEEHEITQHISFEVLPLKMDLQHDFRIIHGEIDRLYPLWRFSIAKKTVQEFNLQRRPHEYFPLLWLSLFNTFRIELLNAVKVIVRSPHSRLMPIIRHAKPESIRGRINAPLEEKIRAGILQNDKPCRYRLLEHRLSVNTPENRFVKMVLTQCNRKLKEFKKKAVDANASYGYERLSDSFFREIDLWQTELTQRLTDPLFREVGNDYDGMPYESIVLHHKTGYAKVYKIWQQLKLYMEFFGRESEISVKSVAELYEIWCLLEIRRLLNELGFEEEVFRSADLVNSGVEKRLRNGQGTAFNFTRSDGIKIRLAHEPLFPVNNKQHHREIISWTTPQKPDILLEAEFTDGGKIFWIFDAKYRIDPENRNHDSIPDDAINQMHRYRDALIHINDKPDGKAPQSRPVIGAFVLYPGLFAEKTGTNPYFTAINAVGIGGFPLLPGRENLWLKEFLTEKFSDPKISSLYRRPDTDDFLLHESVRIPPTGLTLSRYSDLTLVAMAKNKAPEYNKRFRNGTARWYHMPVETYGRKLAGEKTIREIRHCAIYMYDPETKERNLEFIYDVQSVKKICRLELSEEQAGDTEKNNNGNYWLFELGPSRRREMPLDLPGARFLLTGLTDILRANDWNELSNRHQVSS</sequence>
<proteinExistence type="predicted"/>
<dbReference type="InterPro" id="IPR018633">
    <property type="entry name" value="DUF2357"/>
</dbReference>
<gene>
    <name evidence="2" type="ORF">EKD02_09265</name>
</gene>